<feature type="non-terminal residue" evidence="2">
    <location>
        <position position="1"/>
    </location>
</feature>
<dbReference type="AlphaFoldDB" id="A0A1A8S5C4"/>
<proteinExistence type="predicted"/>
<evidence type="ECO:0000256" key="1">
    <source>
        <dbReference type="SAM" id="MobiDB-lite"/>
    </source>
</evidence>
<evidence type="ECO:0000313" key="2">
    <source>
        <dbReference type="EMBL" id="SBS12719.1"/>
    </source>
</evidence>
<name>A0A1A8S5C4_9TELE</name>
<feature type="region of interest" description="Disordered" evidence="1">
    <location>
        <begin position="1"/>
        <end position="35"/>
    </location>
</feature>
<reference evidence="2" key="2">
    <citation type="submission" date="2016-06" db="EMBL/GenBank/DDBJ databases">
        <title>The genome of a short-lived fish provides insights into sex chromosome evolution and the genetic control of aging.</title>
        <authorList>
            <person name="Reichwald K."/>
            <person name="Felder M."/>
            <person name="Petzold A."/>
            <person name="Koch P."/>
            <person name="Groth M."/>
            <person name="Platzer M."/>
        </authorList>
    </citation>
    <scope>NUCLEOTIDE SEQUENCE</scope>
    <source>
        <tissue evidence="2">Brain</tissue>
    </source>
</reference>
<sequence length="35" mass="3715">INQQASQIFTSPNPVHGIGDADENGADVDCRGTMR</sequence>
<accession>A0A1A8S5C4</accession>
<protein>
    <submittedName>
        <fullName evidence="2">Uncharacterized protein</fullName>
    </submittedName>
</protein>
<gene>
    <name evidence="2" type="primary">Nfu_g_1_025683</name>
</gene>
<reference evidence="2" key="1">
    <citation type="submission" date="2016-05" db="EMBL/GenBank/DDBJ databases">
        <authorList>
            <person name="Lavstsen T."/>
            <person name="Jespersen J.S."/>
        </authorList>
    </citation>
    <scope>NUCLEOTIDE SEQUENCE</scope>
    <source>
        <tissue evidence="2">Brain</tissue>
    </source>
</reference>
<feature type="compositionally biased region" description="Polar residues" evidence="1">
    <location>
        <begin position="1"/>
        <end position="13"/>
    </location>
</feature>
<dbReference type="EMBL" id="HAEI01011196">
    <property type="protein sequence ID" value="SBS12719.1"/>
    <property type="molecule type" value="Transcribed_RNA"/>
</dbReference>
<organism evidence="2">
    <name type="scientific">Nothobranchius rachovii</name>
    <name type="common">bluefin notho</name>
    <dbReference type="NCBI Taxonomy" id="451742"/>
    <lineage>
        <taxon>Eukaryota</taxon>
        <taxon>Metazoa</taxon>
        <taxon>Chordata</taxon>
        <taxon>Craniata</taxon>
        <taxon>Vertebrata</taxon>
        <taxon>Euteleostomi</taxon>
        <taxon>Actinopterygii</taxon>
        <taxon>Neopterygii</taxon>
        <taxon>Teleostei</taxon>
        <taxon>Neoteleostei</taxon>
        <taxon>Acanthomorphata</taxon>
        <taxon>Ovalentaria</taxon>
        <taxon>Atherinomorphae</taxon>
        <taxon>Cyprinodontiformes</taxon>
        <taxon>Nothobranchiidae</taxon>
        <taxon>Nothobranchius</taxon>
    </lineage>
</organism>